<dbReference type="PROSITE" id="PS50024">
    <property type="entry name" value="SEA"/>
    <property type="match status" value="1"/>
</dbReference>
<feature type="region of interest" description="Disordered" evidence="1">
    <location>
        <begin position="1"/>
        <end position="31"/>
    </location>
</feature>
<dbReference type="Proteomes" id="UP000015104">
    <property type="component" value="Unassembled WGS sequence"/>
</dbReference>
<feature type="transmembrane region" description="Helical" evidence="2">
    <location>
        <begin position="141"/>
        <end position="160"/>
    </location>
</feature>
<dbReference type="EMBL" id="CAEY01000035">
    <property type="status" value="NOT_ANNOTATED_CDS"/>
    <property type="molecule type" value="Genomic_DNA"/>
</dbReference>
<proteinExistence type="predicted"/>
<dbReference type="AlphaFoldDB" id="T1KFC1"/>
<dbReference type="InterPro" id="IPR000082">
    <property type="entry name" value="SEA_dom"/>
</dbReference>
<feature type="compositionally biased region" description="Polar residues" evidence="1">
    <location>
        <begin position="9"/>
        <end position="23"/>
    </location>
</feature>
<dbReference type="EnsemblMetazoa" id="tetur10g02590.1">
    <property type="protein sequence ID" value="tetur10g02590.1"/>
    <property type="gene ID" value="tetur10g02590"/>
</dbReference>
<feature type="compositionally biased region" description="Polar residues" evidence="1">
    <location>
        <begin position="89"/>
        <end position="111"/>
    </location>
</feature>
<feature type="region of interest" description="Disordered" evidence="1">
    <location>
        <begin position="53"/>
        <end position="111"/>
    </location>
</feature>
<dbReference type="HOGENOM" id="CLU_1301122_0_0_1"/>
<protein>
    <recommendedName>
        <fullName evidence="3">SEA domain-containing protein</fullName>
    </recommendedName>
</protein>
<reference evidence="5" key="1">
    <citation type="submission" date="2011-08" db="EMBL/GenBank/DDBJ databases">
        <authorList>
            <person name="Rombauts S."/>
        </authorList>
    </citation>
    <scope>NUCLEOTIDE SEQUENCE</scope>
    <source>
        <strain evidence="5">London</strain>
    </source>
</reference>
<evidence type="ECO:0000256" key="1">
    <source>
        <dbReference type="SAM" id="MobiDB-lite"/>
    </source>
</evidence>
<evidence type="ECO:0000313" key="4">
    <source>
        <dbReference type="EnsemblMetazoa" id="tetur10g02590.1"/>
    </source>
</evidence>
<keyword evidence="2" id="KW-0812">Transmembrane</keyword>
<reference evidence="4" key="2">
    <citation type="submission" date="2015-06" db="UniProtKB">
        <authorList>
            <consortium name="EnsemblMetazoa"/>
        </authorList>
    </citation>
    <scope>IDENTIFICATION</scope>
</reference>
<accession>T1KFC1</accession>
<evidence type="ECO:0000259" key="3">
    <source>
        <dbReference type="PROSITE" id="PS50024"/>
    </source>
</evidence>
<keyword evidence="5" id="KW-1185">Reference proteome</keyword>
<feature type="compositionally biased region" description="Low complexity" evidence="1">
    <location>
        <begin position="53"/>
        <end position="87"/>
    </location>
</feature>
<keyword evidence="2" id="KW-1133">Transmembrane helix</keyword>
<name>T1KFC1_TETUR</name>
<feature type="domain" description="SEA" evidence="3">
    <location>
        <begin position="169"/>
        <end position="212"/>
    </location>
</feature>
<evidence type="ECO:0000313" key="5">
    <source>
        <dbReference type="Proteomes" id="UP000015104"/>
    </source>
</evidence>
<sequence length="212" mass="23091">MDKLIARQVNKNGGQSVTGQQYSIPPPHAHSLISKRETSPMVVNTEIKVSEVSTNSQLHQTSTLQSHQSLSQQQHQLSQSNQQTLLSGHNGSPMSTYSSDGPPSNGNKIVSSETGNLVVSGEHEIKFTKTEGCTPSTCICVFIAILLISIGASSGIFYGLRSYEDALLKDQVFKGQFTVTRGDSYSPEFEKRSSDEFKDTAKNFPSIRDFGS</sequence>
<evidence type="ECO:0000256" key="2">
    <source>
        <dbReference type="SAM" id="Phobius"/>
    </source>
</evidence>
<keyword evidence="2" id="KW-0472">Membrane</keyword>
<organism evidence="4 5">
    <name type="scientific">Tetranychus urticae</name>
    <name type="common">Two-spotted spider mite</name>
    <dbReference type="NCBI Taxonomy" id="32264"/>
    <lineage>
        <taxon>Eukaryota</taxon>
        <taxon>Metazoa</taxon>
        <taxon>Ecdysozoa</taxon>
        <taxon>Arthropoda</taxon>
        <taxon>Chelicerata</taxon>
        <taxon>Arachnida</taxon>
        <taxon>Acari</taxon>
        <taxon>Acariformes</taxon>
        <taxon>Trombidiformes</taxon>
        <taxon>Prostigmata</taxon>
        <taxon>Eleutherengona</taxon>
        <taxon>Raphignathae</taxon>
        <taxon>Tetranychoidea</taxon>
        <taxon>Tetranychidae</taxon>
        <taxon>Tetranychus</taxon>
    </lineage>
</organism>